<sequence>MLFLGRPCVLPNLFLLVISLFVGLVSCTFVIRNNCPYTIWPGTLAGAGTPQLSTTGFQLDSGQSARVVSTPGWSGRIWARTGCKFNAFGVGMCETGDCGGRLQCDGFGAAPPTSLFEVTLGQGDGKDFYDVSMVDGYNLPMLAAPRGVHGECNATGCASDLNQGCPKELQVVGGDGIKGVVACKSACEAFALDQYCCSGQFANPTTCQPSYYSTIFKRACPKSYSYAFDDGTSTFTCKATEYAIIFCPRSNRMTNETTLPIQEYNRGSQALTSSRSPIRHVPITITINILILTIYRVYVNELATR</sequence>
<dbReference type="Gramene" id="Kaladp0078s0032.1.v1.1">
    <property type="protein sequence ID" value="Kaladp0078s0032.1.v1.1"/>
    <property type="gene ID" value="Kaladp0078s0032.v1.1"/>
</dbReference>
<name>A0A7N0UP65_KALFE</name>
<dbReference type="PROSITE" id="PS51367">
    <property type="entry name" value="THAUMATIN_2"/>
    <property type="match status" value="1"/>
</dbReference>
<feature type="transmembrane region" description="Helical" evidence="2">
    <location>
        <begin position="12"/>
        <end position="31"/>
    </location>
</feature>
<feature type="disulfide bond" evidence="1">
    <location>
        <begin position="157"/>
        <end position="220"/>
    </location>
</feature>
<dbReference type="InterPro" id="IPR037176">
    <property type="entry name" value="Osmotin/thaumatin-like_sf"/>
</dbReference>
<feature type="transmembrane region" description="Helical" evidence="2">
    <location>
        <begin position="281"/>
        <end position="299"/>
    </location>
</feature>
<dbReference type="Pfam" id="PF00314">
    <property type="entry name" value="Thaumatin"/>
    <property type="match status" value="1"/>
</dbReference>
<accession>A0A7N0UP65</accession>
<keyword evidence="2" id="KW-1133">Transmembrane helix</keyword>
<dbReference type="PRINTS" id="PR00347">
    <property type="entry name" value="THAUMATIN"/>
</dbReference>
<dbReference type="AlphaFoldDB" id="A0A7N0UP65"/>
<dbReference type="OMA" id="HEPETMT"/>
<reference evidence="3" key="1">
    <citation type="submission" date="2021-01" db="UniProtKB">
        <authorList>
            <consortium name="EnsemblPlants"/>
        </authorList>
    </citation>
    <scope>IDENTIFICATION</scope>
</reference>
<dbReference type="PANTHER" id="PTHR31048">
    <property type="entry name" value="OS03G0233200 PROTEIN"/>
    <property type="match status" value="1"/>
</dbReference>
<keyword evidence="2" id="KW-0472">Membrane</keyword>
<feature type="disulfide bond" evidence="1">
    <location>
        <begin position="35"/>
        <end position="247"/>
    </location>
</feature>
<protein>
    <recommendedName>
        <fullName evidence="5">Thaumatin-like protein</fullName>
    </recommendedName>
</protein>
<feature type="disulfide bond" evidence="1">
    <location>
        <begin position="165"/>
        <end position="183"/>
    </location>
</feature>
<dbReference type="PROSITE" id="PS00316">
    <property type="entry name" value="THAUMATIN_1"/>
    <property type="match status" value="1"/>
</dbReference>
<dbReference type="CDD" id="cd09218">
    <property type="entry name" value="TLP-PA"/>
    <property type="match status" value="1"/>
</dbReference>
<dbReference type="InterPro" id="IPR001938">
    <property type="entry name" value="Thaumatin"/>
</dbReference>
<feature type="disulfide bond" evidence="1">
    <location>
        <begin position="152"/>
        <end position="237"/>
    </location>
</feature>
<dbReference type="EnsemblPlants" id="Kaladp0078s0032.1.v1.1">
    <property type="protein sequence ID" value="Kaladp0078s0032.1.v1.1"/>
    <property type="gene ID" value="Kaladp0078s0032.v1.1"/>
</dbReference>
<dbReference type="Proteomes" id="UP000594263">
    <property type="component" value="Unplaced"/>
</dbReference>
<feature type="disulfide bond" evidence="1">
    <location>
        <begin position="187"/>
        <end position="196"/>
    </location>
</feature>
<evidence type="ECO:0000256" key="1">
    <source>
        <dbReference type="PIRSR" id="PIRSR002703-1"/>
    </source>
</evidence>
<organism evidence="3 4">
    <name type="scientific">Kalanchoe fedtschenkoi</name>
    <name type="common">Lavender scallops</name>
    <name type="synonym">South American air plant</name>
    <dbReference type="NCBI Taxonomy" id="63787"/>
    <lineage>
        <taxon>Eukaryota</taxon>
        <taxon>Viridiplantae</taxon>
        <taxon>Streptophyta</taxon>
        <taxon>Embryophyta</taxon>
        <taxon>Tracheophyta</taxon>
        <taxon>Spermatophyta</taxon>
        <taxon>Magnoliopsida</taxon>
        <taxon>eudicotyledons</taxon>
        <taxon>Gunneridae</taxon>
        <taxon>Pentapetalae</taxon>
        <taxon>Saxifragales</taxon>
        <taxon>Crassulaceae</taxon>
        <taxon>Kalanchoe</taxon>
    </lineage>
</organism>
<proteinExistence type="predicted"/>
<evidence type="ECO:0000256" key="2">
    <source>
        <dbReference type="SAM" id="Phobius"/>
    </source>
</evidence>
<dbReference type="PIRSF" id="PIRSF002703">
    <property type="entry name" value="Thaumatin"/>
    <property type="match status" value="1"/>
</dbReference>
<dbReference type="SMART" id="SM00205">
    <property type="entry name" value="THN"/>
    <property type="match status" value="1"/>
</dbReference>
<dbReference type="SUPFAM" id="SSF49870">
    <property type="entry name" value="Osmotin, thaumatin-like protein"/>
    <property type="match status" value="1"/>
</dbReference>
<feature type="disulfide bond" evidence="1">
    <location>
        <begin position="83"/>
        <end position="93"/>
    </location>
</feature>
<evidence type="ECO:0008006" key="5">
    <source>
        <dbReference type="Google" id="ProtNLM"/>
    </source>
</evidence>
<evidence type="ECO:0000313" key="3">
    <source>
        <dbReference type="EnsemblPlants" id="Kaladp0078s0032.1.v1.1"/>
    </source>
</evidence>
<dbReference type="Gene3D" id="2.60.110.10">
    <property type="entry name" value="Thaumatin"/>
    <property type="match status" value="1"/>
</dbReference>
<dbReference type="FunFam" id="2.60.110.10:FF:000001">
    <property type="entry name" value="THAUMATIN-LIKE PROTEIN 1"/>
    <property type="match status" value="1"/>
</dbReference>
<evidence type="ECO:0000313" key="4">
    <source>
        <dbReference type="Proteomes" id="UP000594263"/>
    </source>
</evidence>
<dbReference type="InterPro" id="IPR017949">
    <property type="entry name" value="Thaumatin_CS"/>
</dbReference>
<feature type="disulfide bond" evidence="1">
    <location>
        <begin position="98"/>
        <end position="104"/>
    </location>
</feature>
<dbReference type="PROSITE" id="PS51257">
    <property type="entry name" value="PROKAR_LIPOPROTEIN"/>
    <property type="match status" value="1"/>
</dbReference>
<feature type="disulfide bond" evidence="1">
    <location>
        <begin position="197"/>
        <end position="207"/>
    </location>
</feature>
<keyword evidence="4" id="KW-1185">Reference proteome</keyword>
<keyword evidence="1" id="KW-1015">Disulfide bond</keyword>
<keyword evidence="2" id="KW-0812">Transmembrane</keyword>